<keyword evidence="4" id="KW-1185">Reference proteome</keyword>
<comment type="function">
    <text evidence="1">Catalyzes the reduction of fatty acyl-CoA to fatty alcohols.</text>
</comment>
<keyword evidence="1" id="KW-0560">Oxidoreductase</keyword>
<feature type="domain" description="Thioester reductase (TE)" evidence="2">
    <location>
        <begin position="16"/>
        <end position="171"/>
    </location>
</feature>
<proteinExistence type="inferred from homology"/>
<evidence type="ECO:0000256" key="1">
    <source>
        <dbReference type="RuleBase" id="RU363097"/>
    </source>
</evidence>
<keyword evidence="1" id="KW-0521">NADP</keyword>
<comment type="caution">
    <text evidence="3">The sequence shown here is derived from an EMBL/GenBank/DDBJ whole genome shotgun (WGS) entry which is preliminary data.</text>
</comment>
<gene>
    <name evidence="3" type="ORF">CAUJ_LOCUS8979</name>
</gene>
<dbReference type="GO" id="GO:0102965">
    <property type="term" value="F:alcohol-forming long-chain fatty acyl-CoA reductase activity"/>
    <property type="evidence" value="ECO:0007669"/>
    <property type="project" value="UniProtKB-EC"/>
</dbReference>
<dbReference type="InterPro" id="IPR036291">
    <property type="entry name" value="NAD(P)-bd_dom_sf"/>
</dbReference>
<dbReference type="GO" id="GO:0080019">
    <property type="term" value="F:alcohol-forming very long-chain fatty acyl-CoA reductase activity"/>
    <property type="evidence" value="ECO:0007669"/>
    <property type="project" value="InterPro"/>
</dbReference>
<keyword evidence="1" id="KW-0444">Lipid biosynthesis</keyword>
<dbReference type="InterPro" id="IPR026055">
    <property type="entry name" value="FAR"/>
</dbReference>
<dbReference type="EMBL" id="CAJGYM010000032">
    <property type="protein sequence ID" value="CAD6193060.1"/>
    <property type="molecule type" value="Genomic_DNA"/>
</dbReference>
<dbReference type="Gene3D" id="3.40.50.720">
    <property type="entry name" value="NAD(P)-binding Rossmann-like Domain"/>
    <property type="match status" value="1"/>
</dbReference>
<dbReference type="Proteomes" id="UP000835052">
    <property type="component" value="Unassembled WGS sequence"/>
</dbReference>
<organism evidence="3 4">
    <name type="scientific">Caenorhabditis auriculariae</name>
    <dbReference type="NCBI Taxonomy" id="2777116"/>
    <lineage>
        <taxon>Eukaryota</taxon>
        <taxon>Metazoa</taxon>
        <taxon>Ecdysozoa</taxon>
        <taxon>Nematoda</taxon>
        <taxon>Chromadorea</taxon>
        <taxon>Rhabditida</taxon>
        <taxon>Rhabditina</taxon>
        <taxon>Rhabditomorpha</taxon>
        <taxon>Rhabditoidea</taxon>
        <taxon>Rhabditidae</taxon>
        <taxon>Peloderinae</taxon>
        <taxon>Caenorhabditis</taxon>
    </lineage>
</organism>
<comment type="similarity">
    <text evidence="1">Belongs to the fatty acyl-CoA reductase family.</text>
</comment>
<dbReference type="SUPFAM" id="SSF51735">
    <property type="entry name" value="NAD(P)-binding Rossmann-fold domains"/>
    <property type="match status" value="1"/>
</dbReference>
<evidence type="ECO:0000313" key="4">
    <source>
        <dbReference type="Proteomes" id="UP000835052"/>
    </source>
</evidence>
<dbReference type="AlphaFoldDB" id="A0A8S1HIN0"/>
<evidence type="ECO:0000259" key="2">
    <source>
        <dbReference type="Pfam" id="PF07993"/>
    </source>
</evidence>
<protein>
    <recommendedName>
        <fullName evidence="1">Fatty acyl-CoA reductase</fullName>
        <ecNumber evidence="1">1.2.1.84</ecNumber>
    </recommendedName>
</protein>
<dbReference type="PANTHER" id="PTHR11011">
    <property type="entry name" value="MALE STERILITY PROTEIN 2-RELATED"/>
    <property type="match status" value="1"/>
</dbReference>
<keyword evidence="1" id="KW-0443">Lipid metabolism</keyword>
<comment type="catalytic activity">
    <reaction evidence="1">
        <text>a long-chain fatty acyl-CoA + 2 NADPH + 2 H(+) = a long-chain primary fatty alcohol + 2 NADP(+) + CoA</text>
        <dbReference type="Rhea" id="RHEA:52716"/>
        <dbReference type="ChEBI" id="CHEBI:15378"/>
        <dbReference type="ChEBI" id="CHEBI:57287"/>
        <dbReference type="ChEBI" id="CHEBI:57783"/>
        <dbReference type="ChEBI" id="CHEBI:58349"/>
        <dbReference type="ChEBI" id="CHEBI:77396"/>
        <dbReference type="ChEBI" id="CHEBI:83139"/>
        <dbReference type="EC" id="1.2.1.84"/>
    </reaction>
</comment>
<dbReference type="GO" id="GO:0035336">
    <property type="term" value="P:long-chain fatty-acyl-CoA metabolic process"/>
    <property type="evidence" value="ECO:0007669"/>
    <property type="project" value="TreeGrafter"/>
</dbReference>
<sequence length="179" mass="20138">MAFRVGEVYAGSSVFLTGGTGFLGKVVIEKLLWSVDDIGNIYMLIRPQKGKSPEERLQTLLKDPLYERLHKHKPKALKKLIPVAGEMMQENLGMSHHDLNLLCNEVSIVIHSAATVKFDEQLRIATEMNVLGTSRIIALCHRMAKLKSIVHVSTAYANCDRPETEEKIYPPPIPPQQFF</sequence>
<name>A0A8S1HIN0_9PELO</name>
<dbReference type="InterPro" id="IPR013120">
    <property type="entry name" value="FAR_NAD-bd"/>
</dbReference>
<dbReference type="PANTHER" id="PTHR11011:SF45">
    <property type="entry name" value="FATTY ACYL-COA REDUCTASE CG8306-RELATED"/>
    <property type="match status" value="1"/>
</dbReference>
<dbReference type="OrthoDB" id="429813at2759"/>
<dbReference type="Pfam" id="PF07993">
    <property type="entry name" value="NAD_binding_4"/>
    <property type="match status" value="1"/>
</dbReference>
<dbReference type="EC" id="1.2.1.84" evidence="1"/>
<accession>A0A8S1HIN0</accession>
<dbReference type="GO" id="GO:0005777">
    <property type="term" value="C:peroxisome"/>
    <property type="evidence" value="ECO:0007669"/>
    <property type="project" value="TreeGrafter"/>
</dbReference>
<evidence type="ECO:0000313" key="3">
    <source>
        <dbReference type="EMBL" id="CAD6193060.1"/>
    </source>
</evidence>
<reference evidence="3" key="1">
    <citation type="submission" date="2020-10" db="EMBL/GenBank/DDBJ databases">
        <authorList>
            <person name="Kikuchi T."/>
        </authorList>
    </citation>
    <scope>NUCLEOTIDE SEQUENCE</scope>
    <source>
        <strain evidence="3">NKZ352</strain>
    </source>
</reference>